<dbReference type="InterPro" id="IPR051614">
    <property type="entry name" value="UPF0045_domain"/>
</dbReference>
<evidence type="ECO:0000313" key="4">
    <source>
        <dbReference type="EMBL" id="PRQ73874.1"/>
    </source>
</evidence>
<organism evidence="4 5">
    <name type="scientific">Rhodotorula toruloides</name>
    <name type="common">Yeast</name>
    <name type="synonym">Rhodosporidium toruloides</name>
    <dbReference type="NCBI Taxonomy" id="5286"/>
    <lineage>
        <taxon>Eukaryota</taxon>
        <taxon>Fungi</taxon>
        <taxon>Dikarya</taxon>
        <taxon>Basidiomycota</taxon>
        <taxon>Pucciniomycotina</taxon>
        <taxon>Microbotryomycetes</taxon>
        <taxon>Sporidiobolales</taxon>
        <taxon>Sporidiobolaceae</taxon>
        <taxon>Rhodotorula</taxon>
    </lineage>
</organism>
<reference evidence="4 5" key="1">
    <citation type="journal article" date="2018" name="Elife">
        <title>Functional genomics of lipid metabolism in the oleaginous yeast Rhodosporidium toruloides.</title>
        <authorList>
            <person name="Coradetti S.T."/>
            <person name="Pinel D."/>
            <person name="Geiselman G."/>
            <person name="Ito M."/>
            <person name="Mondo S."/>
            <person name="Reilly M.C."/>
            <person name="Cheng Y.F."/>
            <person name="Bauer S."/>
            <person name="Grigoriev I."/>
            <person name="Gladden J.M."/>
            <person name="Simmons B.A."/>
            <person name="Brem R."/>
            <person name="Arkin A.P."/>
            <person name="Skerker J.M."/>
        </authorList>
    </citation>
    <scope>NUCLEOTIDE SEQUENCE [LARGE SCALE GENOMIC DNA]</scope>
    <source>
        <strain evidence="4 5">NBRC 0880</strain>
    </source>
</reference>
<protein>
    <submittedName>
        <fullName evidence="4">MTH1187/YkoF-like protein</fullName>
    </submittedName>
</protein>
<dbReference type="NCBIfam" id="TIGR00106">
    <property type="entry name" value="MTH1187 family thiamine-binding protein"/>
    <property type="match status" value="1"/>
</dbReference>
<name>A0A2T0A775_RHOTO</name>
<dbReference type="GO" id="GO:0005829">
    <property type="term" value="C:cytosol"/>
    <property type="evidence" value="ECO:0007669"/>
    <property type="project" value="TreeGrafter"/>
</dbReference>
<sequence length="185" mass="19818">MHATADFCLVPMGTADPSVSKYIAECQRVLQKSGLKYELHGYGTGVEGEYSAVMKVIEECHEAVHAMGCPRVATDIRIGTRVDKQGSLQAKIDSVKELLSCAHSTSLRISGYLLTLSCSLGARHAGKTSLRERSNSPRLPPSLRSFTSHRGPGHKRSRGGRAARSSSLMCIARALLSSPAIVPIG</sequence>
<dbReference type="OrthoDB" id="5587367at2759"/>
<proteinExistence type="inferred from homology"/>
<dbReference type="PANTHER" id="PTHR33777">
    <property type="entry name" value="UPF0045 PROTEIN ECM15"/>
    <property type="match status" value="1"/>
</dbReference>
<comment type="similarity">
    <text evidence="1">Belongs to the UPF0045 family.</text>
</comment>
<dbReference type="InterPro" id="IPR002767">
    <property type="entry name" value="Thiamine_BP"/>
</dbReference>
<evidence type="ECO:0000259" key="3">
    <source>
        <dbReference type="Pfam" id="PF01910"/>
    </source>
</evidence>
<feature type="domain" description="Thiamine-binding protein" evidence="3">
    <location>
        <begin position="5"/>
        <end position="96"/>
    </location>
</feature>
<dbReference type="SUPFAM" id="SSF89957">
    <property type="entry name" value="MTH1187/YkoF-like"/>
    <property type="match status" value="1"/>
</dbReference>
<evidence type="ECO:0000256" key="2">
    <source>
        <dbReference type="SAM" id="MobiDB-lite"/>
    </source>
</evidence>
<dbReference type="InterPro" id="IPR029756">
    <property type="entry name" value="MTH1187/YkoF-like"/>
</dbReference>
<feature type="region of interest" description="Disordered" evidence="2">
    <location>
        <begin position="127"/>
        <end position="164"/>
    </location>
</feature>
<dbReference type="EMBL" id="LCTV02000007">
    <property type="protein sequence ID" value="PRQ73874.1"/>
    <property type="molecule type" value="Genomic_DNA"/>
</dbReference>
<feature type="compositionally biased region" description="Basic residues" evidence="2">
    <location>
        <begin position="151"/>
        <end position="161"/>
    </location>
</feature>
<dbReference type="Proteomes" id="UP000239560">
    <property type="component" value="Unassembled WGS sequence"/>
</dbReference>
<dbReference type="Pfam" id="PF01910">
    <property type="entry name" value="Thiamine_BP"/>
    <property type="match status" value="1"/>
</dbReference>
<evidence type="ECO:0000256" key="1">
    <source>
        <dbReference type="ARBA" id="ARBA00010272"/>
    </source>
</evidence>
<comment type="caution">
    <text evidence="4">The sequence shown here is derived from an EMBL/GenBank/DDBJ whole genome shotgun (WGS) entry which is preliminary data.</text>
</comment>
<dbReference type="Gene3D" id="3.30.70.930">
    <property type="match status" value="1"/>
</dbReference>
<accession>A0A2T0A775</accession>
<gene>
    <name evidence="4" type="ORF">AAT19DRAFT_15441</name>
</gene>
<dbReference type="PANTHER" id="PTHR33777:SF1">
    <property type="entry name" value="UPF0045 PROTEIN ECM15"/>
    <property type="match status" value="1"/>
</dbReference>
<dbReference type="AlphaFoldDB" id="A0A2T0A775"/>
<evidence type="ECO:0000313" key="5">
    <source>
        <dbReference type="Proteomes" id="UP000239560"/>
    </source>
</evidence>